<organism evidence="1 2">
    <name type="scientific">bacterium (Candidatus Blackallbacteria) CG17_big_fil_post_rev_8_21_14_2_50_48_46</name>
    <dbReference type="NCBI Taxonomy" id="2014261"/>
    <lineage>
        <taxon>Bacteria</taxon>
        <taxon>Candidatus Blackallbacteria</taxon>
    </lineage>
</organism>
<evidence type="ECO:0000313" key="1">
    <source>
        <dbReference type="EMBL" id="PIW15570.1"/>
    </source>
</evidence>
<dbReference type="EMBL" id="PFFQ01000050">
    <property type="protein sequence ID" value="PIW15570.1"/>
    <property type="molecule type" value="Genomic_DNA"/>
</dbReference>
<dbReference type="Proteomes" id="UP000231019">
    <property type="component" value="Unassembled WGS sequence"/>
</dbReference>
<evidence type="ECO:0000313" key="2">
    <source>
        <dbReference type="Proteomes" id="UP000231019"/>
    </source>
</evidence>
<accession>A0A2M7G1J5</accession>
<protein>
    <submittedName>
        <fullName evidence="1">Uncharacterized protein</fullName>
    </submittedName>
</protein>
<dbReference type="AlphaFoldDB" id="A0A2M7G1J5"/>
<name>A0A2M7G1J5_9BACT</name>
<sequence>MIINDPNKSLGMKGLDPLSILKKQPLDAQPKGPVLEKDPFQLPQEKLNVSEVKKGTAQLFLKEDLQGMQDEWHKAAKTGKPVAEVQNAVREGQSPATAIYKHMKAQGYSKDQMANVAKFLEGVMKNGKVESSRDGNFVGRNLIDVISEGIKEKGISSKQLDLLANGDFSVNAYSAMVKDGQSIS</sequence>
<proteinExistence type="predicted"/>
<reference evidence="1 2" key="1">
    <citation type="submission" date="2017-09" db="EMBL/GenBank/DDBJ databases">
        <title>Depth-based differentiation of microbial function through sediment-hosted aquifers and enrichment of novel symbionts in the deep terrestrial subsurface.</title>
        <authorList>
            <person name="Probst A.J."/>
            <person name="Ladd B."/>
            <person name="Jarett J.K."/>
            <person name="Geller-Mcgrath D.E."/>
            <person name="Sieber C.M."/>
            <person name="Emerson J.B."/>
            <person name="Anantharaman K."/>
            <person name="Thomas B.C."/>
            <person name="Malmstrom R."/>
            <person name="Stieglmeier M."/>
            <person name="Klingl A."/>
            <person name="Woyke T."/>
            <person name="Ryan C.M."/>
            <person name="Banfield J.F."/>
        </authorList>
    </citation>
    <scope>NUCLEOTIDE SEQUENCE [LARGE SCALE GENOMIC DNA]</scope>
    <source>
        <strain evidence="1">CG17_big_fil_post_rev_8_21_14_2_50_48_46</strain>
    </source>
</reference>
<comment type="caution">
    <text evidence="1">The sequence shown here is derived from an EMBL/GenBank/DDBJ whole genome shotgun (WGS) entry which is preliminary data.</text>
</comment>
<gene>
    <name evidence="1" type="ORF">COW36_16610</name>
</gene>